<dbReference type="Proteomes" id="UP000045978">
    <property type="component" value="Unassembled WGS sequence"/>
</dbReference>
<proteinExistence type="predicted"/>
<dbReference type="AlphaFoldDB" id="A0A0K2ZQ17"/>
<accession>A0A0K2ZQ17</accession>
<protein>
    <submittedName>
        <fullName evidence="1">Uncharacterized protein</fullName>
    </submittedName>
</protein>
<reference evidence="1 2" key="1">
    <citation type="submission" date="2015-07" db="EMBL/GenBank/DDBJ databases">
        <authorList>
            <person name="Noorani M."/>
        </authorList>
    </citation>
    <scope>NUCLEOTIDE SEQUENCE [LARGE SCALE GENOMIC DNA]</scope>
    <source>
        <strain evidence="1">LMG730</strain>
    </source>
</reference>
<name>A0A0K2ZQ17_9XANT</name>
<organism evidence="1 2">
    <name type="scientific">Xanthomonas graminis pv. phlei</name>
    <dbReference type="NCBI Taxonomy" id="487906"/>
    <lineage>
        <taxon>Bacteria</taxon>
        <taxon>Pseudomonadati</taxon>
        <taxon>Pseudomonadota</taxon>
        <taxon>Gammaproteobacteria</taxon>
        <taxon>Lysobacterales</taxon>
        <taxon>Lysobacteraceae</taxon>
        <taxon>Xanthomonas</taxon>
        <taxon>Xanthomonas translucens group</taxon>
        <taxon>Xanthomonas graminis</taxon>
    </lineage>
</organism>
<dbReference type="RefSeq" id="WP_221928050.1">
    <property type="nucleotide sequence ID" value="NZ_CXOJ01000029.1"/>
</dbReference>
<gene>
    <name evidence="1" type="ORF">XTPLMG730_1667</name>
</gene>
<evidence type="ECO:0000313" key="1">
    <source>
        <dbReference type="EMBL" id="CTP87052.1"/>
    </source>
</evidence>
<sequence length="86" mass="8887">MPPLLDVPVAPMRAWSAVAMSRHKPGQRRLGHDGGAIGAGATRELVSWQPGCGGPSVSPAAAKPWKVELRGPKRAASMSASAPRPV</sequence>
<evidence type="ECO:0000313" key="2">
    <source>
        <dbReference type="Proteomes" id="UP000045978"/>
    </source>
</evidence>
<dbReference type="EMBL" id="CXOJ01000029">
    <property type="protein sequence ID" value="CTP87052.1"/>
    <property type="molecule type" value="Genomic_DNA"/>
</dbReference>